<dbReference type="PANTHER" id="PTHR23133:SF2">
    <property type="entry name" value="IMIDAZOLEGLYCEROL-PHOSPHATE DEHYDRATASE"/>
    <property type="match status" value="1"/>
</dbReference>
<comment type="pathway">
    <text evidence="2 9">Amino-acid biosynthesis; L-histidine biosynthesis; L-histidine from 5-phospho-alpha-D-ribose 1-diphosphate: step 6/9.</text>
</comment>
<proteinExistence type="inferred from homology"/>
<dbReference type="OrthoDB" id="447729at2759"/>
<dbReference type="SUPFAM" id="SSF54211">
    <property type="entry name" value="Ribosomal protein S5 domain 2-like"/>
    <property type="match status" value="2"/>
</dbReference>
<dbReference type="AlphaFoldDB" id="A0A3N4IJ14"/>
<protein>
    <recommendedName>
        <fullName evidence="5 9">Imidazoleglycerol-phosphate dehydratase</fullName>
        <ecNumber evidence="4 9">4.2.1.19</ecNumber>
    </recommendedName>
</protein>
<evidence type="ECO:0000256" key="9">
    <source>
        <dbReference type="RuleBase" id="RU000598"/>
    </source>
</evidence>
<keyword evidence="8 9" id="KW-0456">Lyase</keyword>
<evidence type="ECO:0000256" key="2">
    <source>
        <dbReference type="ARBA" id="ARBA00005047"/>
    </source>
</evidence>
<dbReference type="STRING" id="1160509.A0A3N4IJ14"/>
<reference evidence="10 11" key="1">
    <citation type="journal article" date="2018" name="Nat. Ecol. Evol.">
        <title>Pezizomycetes genomes reveal the molecular basis of ectomycorrhizal truffle lifestyle.</title>
        <authorList>
            <person name="Murat C."/>
            <person name="Payen T."/>
            <person name="Noel B."/>
            <person name="Kuo A."/>
            <person name="Morin E."/>
            <person name="Chen J."/>
            <person name="Kohler A."/>
            <person name="Krizsan K."/>
            <person name="Balestrini R."/>
            <person name="Da Silva C."/>
            <person name="Montanini B."/>
            <person name="Hainaut M."/>
            <person name="Levati E."/>
            <person name="Barry K.W."/>
            <person name="Belfiori B."/>
            <person name="Cichocki N."/>
            <person name="Clum A."/>
            <person name="Dockter R.B."/>
            <person name="Fauchery L."/>
            <person name="Guy J."/>
            <person name="Iotti M."/>
            <person name="Le Tacon F."/>
            <person name="Lindquist E.A."/>
            <person name="Lipzen A."/>
            <person name="Malagnac F."/>
            <person name="Mello A."/>
            <person name="Molinier V."/>
            <person name="Miyauchi S."/>
            <person name="Poulain J."/>
            <person name="Riccioni C."/>
            <person name="Rubini A."/>
            <person name="Sitrit Y."/>
            <person name="Splivallo R."/>
            <person name="Traeger S."/>
            <person name="Wang M."/>
            <person name="Zifcakova L."/>
            <person name="Wipf D."/>
            <person name="Zambonelli A."/>
            <person name="Paolocci F."/>
            <person name="Nowrousian M."/>
            <person name="Ottonello S."/>
            <person name="Baldrian P."/>
            <person name="Spatafora J.W."/>
            <person name="Henrissat B."/>
            <person name="Nagy L.G."/>
            <person name="Aury J.M."/>
            <person name="Wincker P."/>
            <person name="Grigoriev I.V."/>
            <person name="Bonfante P."/>
            <person name="Martin F.M."/>
        </authorList>
    </citation>
    <scope>NUCLEOTIDE SEQUENCE [LARGE SCALE GENOMIC DNA]</scope>
    <source>
        <strain evidence="10 11">RN42</strain>
    </source>
</reference>
<comment type="similarity">
    <text evidence="3 9">Belongs to the imidazoleglycerol-phosphate dehydratase family.</text>
</comment>
<evidence type="ECO:0000256" key="6">
    <source>
        <dbReference type="ARBA" id="ARBA00022605"/>
    </source>
</evidence>
<dbReference type="Proteomes" id="UP000275078">
    <property type="component" value="Unassembled WGS sequence"/>
</dbReference>
<dbReference type="PROSITE" id="PS00954">
    <property type="entry name" value="IGP_DEHYDRATASE_1"/>
    <property type="match status" value="1"/>
</dbReference>
<accession>A0A3N4IJ14</accession>
<keyword evidence="11" id="KW-1185">Reference proteome</keyword>
<dbReference type="Pfam" id="PF00475">
    <property type="entry name" value="IGPD"/>
    <property type="match status" value="1"/>
</dbReference>
<organism evidence="10 11">
    <name type="scientific">Ascobolus immersus RN42</name>
    <dbReference type="NCBI Taxonomy" id="1160509"/>
    <lineage>
        <taxon>Eukaryota</taxon>
        <taxon>Fungi</taxon>
        <taxon>Dikarya</taxon>
        <taxon>Ascomycota</taxon>
        <taxon>Pezizomycotina</taxon>
        <taxon>Pezizomycetes</taxon>
        <taxon>Pezizales</taxon>
        <taxon>Ascobolaceae</taxon>
        <taxon>Ascobolus</taxon>
    </lineage>
</organism>
<evidence type="ECO:0000313" key="11">
    <source>
        <dbReference type="Proteomes" id="UP000275078"/>
    </source>
</evidence>
<gene>
    <name evidence="10" type="ORF">BJ508DRAFT_411327</name>
</gene>
<name>A0A3N4IJ14_ASCIM</name>
<evidence type="ECO:0000256" key="5">
    <source>
        <dbReference type="ARBA" id="ARBA00016664"/>
    </source>
</evidence>
<dbReference type="EC" id="4.2.1.19" evidence="4 9"/>
<evidence type="ECO:0000256" key="3">
    <source>
        <dbReference type="ARBA" id="ARBA00007481"/>
    </source>
</evidence>
<dbReference type="PROSITE" id="PS00955">
    <property type="entry name" value="IGP_DEHYDRATASE_2"/>
    <property type="match status" value="1"/>
</dbReference>
<dbReference type="InterPro" id="IPR038494">
    <property type="entry name" value="IGPD_sf"/>
</dbReference>
<dbReference type="FunFam" id="3.30.230.40:FF:000001">
    <property type="entry name" value="Imidazoleglycerol-phosphate dehydratase HisB"/>
    <property type="match status" value="1"/>
</dbReference>
<evidence type="ECO:0000256" key="1">
    <source>
        <dbReference type="ARBA" id="ARBA00001723"/>
    </source>
</evidence>
<dbReference type="InterPro" id="IPR020565">
    <property type="entry name" value="ImidazoleglycerP_deHydtase_CS"/>
</dbReference>
<dbReference type="PANTHER" id="PTHR23133">
    <property type="entry name" value="IMIDAZOLEGLYCEROL-PHOSPHATE DEHYDRATASE HIS7"/>
    <property type="match status" value="1"/>
</dbReference>
<comment type="catalytic activity">
    <reaction evidence="1 9">
        <text>D-erythro-1-(imidazol-4-yl)glycerol 3-phosphate = 3-(imidazol-4-yl)-2-oxopropyl phosphate + H2O</text>
        <dbReference type="Rhea" id="RHEA:11040"/>
        <dbReference type="ChEBI" id="CHEBI:15377"/>
        <dbReference type="ChEBI" id="CHEBI:57766"/>
        <dbReference type="ChEBI" id="CHEBI:58278"/>
        <dbReference type="EC" id="4.2.1.19"/>
    </reaction>
</comment>
<dbReference type="InterPro" id="IPR000807">
    <property type="entry name" value="ImidazoleglycerolP_deHydtase"/>
</dbReference>
<evidence type="ECO:0000256" key="8">
    <source>
        <dbReference type="ARBA" id="ARBA00023239"/>
    </source>
</evidence>
<dbReference type="GO" id="GO:0000105">
    <property type="term" value="P:L-histidine biosynthetic process"/>
    <property type="evidence" value="ECO:0007669"/>
    <property type="project" value="UniProtKB-UniPathway"/>
</dbReference>
<dbReference type="FunFam" id="3.30.230.40:FF:000005">
    <property type="entry name" value="Imidazoleglycerol-phosphate dehydratase"/>
    <property type="match status" value="1"/>
</dbReference>
<dbReference type="CDD" id="cd07914">
    <property type="entry name" value="IGPD"/>
    <property type="match status" value="1"/>
</dbReference>
<dbReference type="InterPro" id="IPR020568">
    <property type="entry name" value="Ribosomal_Su5_D2-typ_SF"/>
</dbReference>
<dbReference type="HAMAP" id="MF_00076">
    <property type="entry name" value="HisB"/>
    <property type="match status" value="1"/>
</dbReference>
<evidence type="ECO:0000256" key="4">
    <source>
        <dbReference type="ARBA" id="ARBA00012075"/>
    </source>
</evidence>
<keyword evidence="7 9" id="KW-0368">Histidine biosynthesis</keyword>
<dbReference type="Gene3D" id="3.30.230.40">
    <property type="entry name" value="Imidazole glycerol phosphate dehydratase, domain 1"/>
    <property type="match status" value="2"/>
</dbReference>
<evidence type="ECO:0000313" key="10">
    <source>
        <dbReference type="EMBL" id="RPA86133.1"/>
    </source>
</evidence>
<sequence length="221" mass="23911">MVRAAFIERNTNETKVAIALCIDGGDLDFPENKLHKKIEGTAEHASQHTGGQTVTVDSGIGFLDHMLHALAKHSGWSLELRCKGDLHIDDHHTAEDCALALGTAFATALGEIRGYKRFGSGFAPLDEALSRAVVDLSNRPHAVVELGLKREKIGDLSCEMIPHVLESFAQNAGITMHVDCLRGFNDHHRAESAFKALAIALKEATSRTGKDDVPSTKGVLR</sequence>
<keyword evidence="6" id="KW-0028">Amino-acid biosynthesis</keyword>
<dbReference type="GO" id="GO:0004424">
    <property type="term" value="F:imidazoleglycerol-phosphate dehydratase activity"/>
    <property type="evidence" value="ECO:0007669"/>
    <property type="project" value="UniProtKB-EC"/>
</dbReference>
<dbReference type="EMBL" id="ML119650">
    <property type="protein sequence ID" value="RPA86133.1"/>
    <property type="molecule type" value="Genomic_DNA"/>
</dbReference>
<evidence type="ECO:0000256" key="7">
    <source>
        <dbReference type="ARBA" id="ARBA00023102"/>
    </source>
</evidence>
<dbReference type="UniPathway" id="UPA00031">
    <property type="reaction ID" value="UER00011"/>
</dbReference>